<reference evidence="2" key="1">
    <citation type="journal article" date="2017" name="Nature">
        <title>The sunflower genome provides insights into oil metabolism, flowering and Asterid evolution.</title>
        <authorList>
            <person name="Badouin H."/>
            <person name="Gouzy J."/>
            <person name="Grassa C.J."/>
            <person name="Murat F."/>
            <person name="Staton S.E."/>
            <person name="Cottret L."/>
            <person name="Lelandais-Briere C."/>
            <person name="Owens G.L."/>
            <person name="Carrere S."/>
            <person name="Mayjonade B."/>
            <person name="Legrand L."/>
            <person name="Gill N."/>
            <person name="Kane N.C."/>
            <person name="Bowers J.E."/>
            <person name="Hubner S."/>
            <person name="Bellec A."/>
            <person name="Berard A."/>
            <person name="Berges H."/>
            <person name="Blanchet N."/>
            <person name="Boniface M.C."/>
            <person name="Brunel D."/>
            <person name="Catrice O."/>
            <person name="Chaidir N."/>
            <person name="Claudel C."/>
            <person name="Donnadieu C."/>
            <person name="Faraut T."/>
            <person name="Fievet G."/>
            <person name="Helmstetter N."/>
            <person name="King M."/>
            <person name="Knapp S.J."/>
            <person name="Lai Z."/>
            <person name="Le Paslier M.C."/>
            <person name="Lippi Y."/>
            <person name="Lorenzon L."/>
            <person name="Mandel J.R."/>
            <person name="Marage G."/>
            <person name="Marchand G."/>
            <person name="Marquand E."/>
            <person name="Bret-Mestries E."/>
            <person name="Morien E."/>
            <person name="Nambeesan S."/>
            <person name="Nguyen T."/>
            <person name="Pegot-Espagnet P."/>
            <person name="Pouilly N."/>
            <person name="Raftis F."/>
            <person name="Sallet E."/>
            <person name="Schiex T."/>
            <person name="Thomas J."/>
            <person name="Vandecasteele C."/>
            <person name="Vares D."/>
            <person name="Vear F."/>
            <person name="Vautrin S."/>
            <person name="Crespi M."/>
            <person name="Mangin B."/>
            <person name="Burke J.M."/>
            <person name="Salse J."/>
            <person name="Munos S."/>
            <person name="Vincourt P."/>
            <person name="Rieseberg L.H."/>
            <person name="Langlade N.B."/>
        </authorList>
    </citation>
    <scope>NUCLEOTIDE SEQUENCE [LARGE SCALE GENOMIC DNA]</scope>
    <source>
        <strain evidence="2">cv. SF193</strain>
    </source>
</reference>
<accession>A0A251SYD1</accession>
<name>A0A251SYD1_HELAN</name>
<protein>
    <submittedName>
        <fullName evidence="1">Uncharacterized protein</fullName>
    </submittedName>
</protein>
<dbReference type="AlphaFoldDB" id="A0A251SYD1"/>
<dbReference type="Proteomes" id="UP000215914">
    <property type="component" value="Chromosome 13"/>
</dbReference>
<sequence length="58" mass="6423">MGSSDNKFIADSCFCYLVEILSSSNDRLIRGISSSLARLHQSSLETSSNLTRGNLLQW</sequence>
<gene>
    <name evidence="1" type="ORF">HannXRQ_Chr13g0425681</name>
</gene>
<dbReference type="InParanoid" id="A0A251SYD1"/>
<evidence type="ECO:0000313" key="1">
    <source>
        <dbReference type="EMBL" id="OTG03583.1"/>
    </source>
</evidence>
<proteinExistence type="predicted"/>
<keyword evidence="2" id="KW-1185">Reference proteome</keyword>
<evidence type="ECO:0000313" key="2">
    <source>
        <dbReference type="Proteomes" id="UP000215914"/>
    </source>
</evidence>
<organism evidence="1 2">
    <name type="scientific">Helianthus annuus</name>
    <name type="common">Common sunflower</name>
    <dbReference type="NCBI Taxonomy" id="4232"/>
    <lineage>
        <taxon>Eukaryota</taxon>
        <taxon>Viridiplantae</taxon>
        <taxon>Streptophyta</taxon>
        <taxon>Embryophyta</taxon>
        <taxon>Tracheophyta</taxon>
        <taxon>Spermatophyta</taxon>
        <taxon>Magnoliopsida</taxon>
        <taxon>eudicotyledons</taxon>
        <taxon>Gunneridae</taxon>
        <taxon>Pentapetalae</taxon>
        <taxon>asterids</taxon>
        <taxon>campanulids</taxon>
        <taxon>Asterales</taxon>
        <taxon>Asteraceae</taxon>
        <taxon>Asteroideae</taxon>
        <taxon>Heliantheae alliance</taxon>
        <taxon>Heliantheae</taxon>
        <taxon>Helianthus</taxon>
    </lineage>
</organism>
<dbReference type="EMBL" id="CM007902">
    <property type="protein sequence ID" value="OTG03583.1"/>
    <property type="molecule type" value="Genomic_DNA"/>
</dbReference>